<feature type="domain" description="Zn(2)-C6 fungal-type" evidence="7">
    <location>
        <begin position="465"/>
        <end position="495"/>
    </location>
</feature>
<proteinExistence type="predicted"/>
<dbReference type="PANTHER" id="PTHR47338">
    <property type="entry name" value="ZN(II)2CYS6 TRANSCRIPTION FACTOR (EUROFUNG)-RELATED"/>
    <property type="match status" value="1"/>
</dbReference>
<keyword evidence="3" id="KW-0805">Transcription regulation</keyword>
<dbReference type="CDD" id="cd00067">
    <property type="entry name" value="GAL4"/>
    <property type="match status" value="1"/>
</dbReference>
<feature type="region of interest" description="Disordered" evidence="6">
    <location>
        <begin position="216"/>
        <end position="256"/>
    </location>
</feature>
<dbReference type="InterPro" id="IPR050815">
    <property type="entry name" value="TF_fung"/>
</dbReference>
<dbReference type="PROSITE" id="PS00463">
    <property type="entry name" value="ZN2_CY6_FUNGAL_1"/>
    <property type="match status" value="1"/>
</dbReference>
<dbReference type="Pfam" id="PF04082">
    <property type="entry name" value="Fungal_trans"/>
    <property type="match status" value="1"/>
</dbReference>
<feature type="compositionally biased region" description="Low complexity" evidence="6">
    <location>
        <begin position="274"/>
        <end position="300"/>
    </location>
</feature>
<evidence type="ECO:0000256" key="3">
    <source>
        <dbReference type="ARBA" id="ARBA00023015"/>
    </source>
</evidence>
<comment type="caution">
    <text evidence="8">The sequence shown here is derived from an EMBL/GenBank/DDBJ whole genome shotgun (WGS) entry which is preliminary data.</text>
</comment>
<dbReference type="GO" id="GO:0006351">
    <property type="term" value="P:DNA-templated transcription"/>
    <property type="evidence" value="ECO:0007669"/>
    <property type="project" value="InterPro"/>
</dbReference>
<organism evidence="8 9">
    <name type="scientific">Drechmeria coniospora</name>
    <name type="common">Nematophagous fungus</name>
    <name type="synonym">Meria coniospora</name>
    <dbReference type="NCBI Taxonomy" id="98403"/>
    <lineage>
        <taxon>Eukaryota</taxon>
        <taxon>Fungi</taxon>
        <taxon>Dikarya</taxon>
        <taxon>Ascomycota</taxon>
        <taxon>Pezizomycotina</taxon>
        <taxon>Sordariomycetes</taxon>
        <taxon>Hypocreomycetidae</taxon>
        <taxon>Hypocreales</taxon>
        <taxon>Ophiocordycipitaceae</taxon>
        <taxon>Drechmeria</taxon>
    </lineage>
</organism>
<evidence type="ECO:0000313" key="8">
    <source>
        <dbReference type="EMBL" id="KYK60152.1"/>
    </source>
</evidence>
<keyword evidence="2" id="KW-0479">Metal-binding</keyword>
<dbReference type="RefSeq" id="XP_040659504.1">
    <property type="nucleotide sequence ID" value="XM_040798621.1"/>
</dbReference>
<dbReference type="PANTHER" id="PTHR47338:SF7">
    <property type="entry name" value="ZN(II)2CYS6 TRANSCRIPTION FACTOR (EUROFUNG)"/>
    <property type="match status" value="1"/>
</dbReference>
<dbReference type="Gene3D" id="4.10.240.10">
    <property type="entry name" value="Zn(2)-C6 fungal-type DNA-binding domain"/>
    <property type="match status" value="1"/>
</dbReference>
<keyword evidence="4" id="KW-0804">Transcription</keyword>
<dbReference type="GeneID" id="63713930"/>
<dbReference type="Proteomes" id="UP000076580">
    <property type="component" value="Chromosome 01"/>
</dbReference>
<evidence type="ECO:0000256" key="2">
    <source>
        <dbReference type="ARBA" id="ARBA00022723"/>
    </source>
</evidence>
<evidence type="ECO:0000256" key="6">
    <source>
        <dbReference type="SAM" id="MobiDB-lite"/>
    </source>
</evidence>
<comment type="subcellular location">
    <subcellularLocation>
        <location evidence="1">Nucleus</location>
    </subcellularLocation>
</comment>
<reference evidence="8 9" key="1">
    <citation type="journal article" date="2016" name="Sci. Rep.">
        <title>Insights into Adaptations to a Near-Obligate Nematode Endoparasitic Lifestyle from the Finished Genome of Drechmeria coniospora.</title>
        <authorList>
            <person name="Zhang L."/>
            <person name="Zhou Z."/>
            <person name="Guo Q."/>
            <person name="Fokkens L."/>
            <person name="Miskei M."/>
            <person name="Pocsi I."/>
            <person name="Zhang W."/>
            <person name="Chen M."/>
            <person name="Wang L."/>
            <person name="Sun Y."/>
            <person name="Donzelli B.G."/>
            <person name="Gibson D.M."/>
            <person name="Nelson D.R."/>
            <person name="Luo J.G."/>
            <person name="Rep M."/>
            <person name="Liu H."/>
            <person name="Yang S."/>
            <person name="Wang J."/>
            <person name="Krasnoff S.B."/>
            <person name="Xu Y."/>
            <person name="Molnar I."/>
            <person name="Lin M."/>
        </authorList>
    </citation>
    <scope>NUCLEOTIDE SEQUENCE [LARGE SCALE GENOMIC DNA]</scope>
    <source>
        <strain evidence="8 9">ARSEF 6962</strain>
    </source>
</reference>
<feature type="compositionally biased region" description="Low complexity" evidence="6">
    <location>
        <begin position="149"/>
        <end position="167"/>
    </location>
</feature>
<evidence type="ECO:0000256" key="5">
    <source>
        <dbReference type="ARBA" id="ARBA00023242"/>
    </source>
</evidence>
<dbReference type="GO" id="GO:0005634">
    <property type="term" value="C:nucleus"/>
    <property type="evidence" value="ECO:0007669"/>
    <property type="project" value="UniProtKB-SubCell"/>
</dbReference>
<dbReference type="InParanoid" id="A0A151GT21"/>
<keyword evidence="9" id="KW-1185">Reference proteome</keyword>
<feature type="compositionally biased region" description="Gly residues" evidence="6">
    <location>
        <begin position="536"/>
        <end position="549"/>
    </location>
</feature>
<dbReference type="InterPro" id="IPR007219">
    <property type="entry name" value="XnlR_reg_dom"/>
</dbReference>
<dbReference type="CDD" id="cd12148">
    <property type="entry name" value="fungal_TF_MHR"/>
    <property type="match status" value="1"/>
</dbReference>
<sequence length="1219" mass="132491">MLVPVLERPGVADHRLLVPSHPIPSRPVLVTNAVLSDRVEESKEKHTSLPSSGCVILLAHLQWHLWWPWWARRPVARSAAPRTKVWGGWPVRSSPRKGNAGTACTALDTPRVPARPWPLLLVGGGFAAAPKYLGNPPRTCEVATSTPYSGAPTSRTAASTSSASSGESRPEQKASPARSHATARRRFLPSIHPIHPTWPFIYPPICSTKSPTATHPVIHPPHASPVRSKCSRSTAVILSPRRPSSSQPSVSPSSFSRSSCSSALPLSIPPLPSPSSFDPLPRPSRTSASASALSPPSARLSDNRPPTVPRASVPLALPHASPRRCPRLPLSRLSRLLLLRQCTWIRRSAATLTACRLMRLRIPRPMLPPRPSLPPSDAVPLPSRRTAAASVGCARSSAPAIPATGPAPTAFASIWPAASSLPSRTTSLRVRLPPPPHHHLLPFSMPIPCLSHTEAGTLRRRAQRACRECHSHKTKCSGDLPRCKRCELSNLSCEYTPAKRRFASLRTQQSARSSAANSPTARNPDGALSPTLSSGSGSGSGSTGIGNGAGTAPGGEAGLGNGNAFALLMDTAAISAEALMARKDFIWRHLDAYMRNMYWLPSQGFVHPEITHQQIEDGSLSPAYAAGICAVASFFVNPTEAGREFGQRCSDHIEMTLFQSVQRFSQHLLPLFAFNITFNFLKGSIEKVWQCFGCASRLILGLRINWDQSPPEGNFAQQEAIRRIVWHFFHLDRVLADGYEEYISCRAENMRIPLPCDEAAFRENRPVVAEMLYDKPTLPPNSTSLHASLIRLVDLRHRIQVTTKRLCSASAQNLLHVDGSKIMADINGLQNELTRFHSSLPIDIRLSDQSVSRYMASMKRPAYVYLHCHLAGSHIDLYRYFLPGQQERIPDEIIRKLPQAFVSRSQKQAIAHSMSFARFCGAVQDEVDQMKGTGRIELAGDYSTIQLATNCIRVLVLTLKYKLYHDITEDTTAPLWRVTTVDEPHIRSLIRSVQRLTEPWCGILKMAQHAFAQSKALVAELDKADKVDDRQRHGEKMFPPLRATGDGRFPGPELLLGNPAGSAGAVENPLRHSALDTQGADQWLRSATMLTGRTPSFSNSQLGSVAIEAGTPGIPILLAQARKAAALDQSVVAGMFDANNTVFGLASVLPDGNLLSPPNDIPMTMQVNGSIDPAMYQQEAGPSSGFLIPEPGPYLGGFADQYSNASGQATNFGPQSSYG</sequence>
<feature type="compositionally biased region" description="Low complexity" evidence="6">
    <location>
        <begin position="238"/>
        <end position="256"/>
    </location>
</feature>
<dbReference type="SMART" id="SM00066">
    <property type="entry name" value="GAL4"/>
    <property type="match status" value="1"/>
</dbReference>
<dbReference type="Pfam" id="PF00172">
    <property type="entry name" value="Zn_clus"/>
    <property type="match status" value="1"/>
</dbReference>
<feature type="compositionally biased region" description="Low complexity" evidence="6">
    <location>
        <begin position="526"/>
        <end position="535"/>
    </location>
</feature>
<dbReference type="GO" id="GO:0003677">
    <property type="term" value="F:DNA binding"/>
    <property type="evidence" value="ECO:0007669"/>
    <property type="project" value="InterPro"/>
</dbReference>
<evidence type="ECO:0000259" key="7">
    <source>
        <dbReference type="PROSITE" id="PS50048"/>
    </source>
</evidence>
<dbReference type="GO" id="GO:0000981">
    <property type="term" value="F:DNA-binding transcription factor activity, RNA polymerase II-specific"/>
    <property type="evidence" value="ECO:0007669"/>
    <property type="project" value="InterPro"/>
</dbReference>
<name>A0A151GT21_DRECN</name>
<evidence type="ECO:0000256" key="1">
    <source>
        <dbReference type="ARBA" id="ARBA00004123"/>
    </source>
</evidence>
<dbReference type="InterPro" id="IPR036864">
    <property type="entry name" value="Zn2-C6_fun-type_DNA-bd_sf"/>
</dbReference>
<dbReference type="STRING" id="98403.A0A151GT21"/>
<dbReference type="SUPFAM" id="SSF57701">
    <property type="entry name" value="Zn2/Cys6 DNA-binding domain"/>
    <property type="match status" value="1"/>
</dbReference>
<gene>
    <name evidence="8" type="ORF">DCS_01287</name>
</gene>
<dbReference type="PROSITE" id="PS50048">
    <property type="entry name" value="ZN2_CY6_FUNGAL_2"/>
    <property type="match status" value="1"/>
</dbReference>
<dbReference type="EMBL" id="LAYC01000001">
    <property type="protein sequence ID" value="KYK60152.1"/>
    <property type="molecule type" value="Genomic_DNA"/>
</dbReference>
<evidence type="ECO:0000256" key="4">
    <source>
        <dbReference type="ARBA" id="ARBA00023163"/>
    </source>
</evidence>
<feature type="region of interest" description="Disordered" evidence="6">
    <location>
        <begin position="143"/>
        <end position="182"/>
    </location>
</feature>
<feature type="compositionally biased region" description="Polar residues" evidence="6">
    <location>
        <begin position="505"/>
        <end position="521"/>
    </location>
</feature>
<dbReference type="AlphaFoldDB" id="A0A151GT21"/>
<protein>
    <recommendedName>
        <fullName evidence="7">Zn(2)-C6 fungal-type domain-containing protein</fullName>
    </recommendedName>
</protein>
<accession>A0A151GT21</accession>
<keyword evidence="5" id="KW-0539">Nucleus</keyword>
<feature type="region of interest" description="Disordered" evidence="6">
    <location>
        <begin position="504"/>
        <end position="549"/>
    </location>
</feature>
<evidence type="ECO:0000313" key="9">
    <source>
        <dbReference type="Proteomes" id="UP000076580"/>
    </source>
</evidence>
<feature type="region of interest" description="Disordered" evidence="6">
    <location>
        <begin position="272"/>
        <end position="319"/>
    </location>
</feature>
<dbReference type="GO" id="GO:0008270">
    <property type="term" value="F:zinc ion binding"/>
    <property type="evidence" value="ECO:0007669"/>
    <property type="project" value="InterPro"/>
</dbReference>
<dbReference type="InterPro" id="IPR001138">
    <property type="entry name" value="Zn2Cys6_DnaBD"/>
</dbReference>